<evidence type="ECO:0000313" key="1">
    <source>
        <dbReference type="EMBL" id="JAE20861.1"/>
    </source>
</evidence>
<reference evidence="1" key="2">
    <citation type="journal article" date="2015" name="Data Brief">
        <title>Shoot transcriptome of the giant reed, Arundo donax.</title>
        <authorList>
            <person name="Barrero R.A."/>
            <person name="Guerrero F.D."/>
            <person name="Moolhuijzen P."/>
            <person name="Goolsby J.A."/>
            <person name="Tidwell J."/>
            <person name="Bellgard S.E."/>
            <person name="Bellgard M.I."/>
        </authorList>
    </citation>
    <scope>NUCLEOTIDE SEQUENCE</scope>
    <source>
        <tissue evidence="1">Shoot tissue taken approximately 20 cm above the soil surface</tissue>
    </source>
</reference>
<dbReference type="EMBL" id="GBRH01177035">
    <property type="protein sequence ID" value="JAE20861.1"/>
    <property type="molecule type" value="Transcribed_RNA"/>
</dbReference>
<sequence length="52" mass="6023">MDKENASPAGFLISLHLFFYDLHDISHNSKILLVGIYLEFFQLFTNQHVAQV</sequence>
<organism evidence="1">
    <name type="scientific">Arundo donax</name>
    <name type="common">Giant reed</name>
    <name type="synonym">Donax arundinaceus</name>
    <dbReference type="NCBI Taxonomy" id="35708"/>
    <lineage>
        <taxon>Eukaryota</taxon>
        <taxon>Viridiplantae</taxon>
        <taxon>Streptophyta</taxon>
        <taxon>Embryophyta</taxon>
        <taxon>Tracheophyta</taxon>
        <taxon>Spermatophyta</taxon>
        <taxon>Magnoliopsida</taxon>
        <taxon>Liliopsida</taxon>
        <taxon>Poales</taxon>
        <taxon>Poaceae</taxon>
        <taxon>PACMAD clade</taxon>
        <taxon>Arundinoideae</taxon>
        <taxon>Arundineae</taxon>
        <taxon>Arundo</taxon>
    </lineage>
</organism>
<protein>
    <submittedName>
        <fullName evidence="1">Uncharacterized protein</fullName>
    </submittedName>
</protein>
<name>A0A0A9GE80_ARUDO</name>
<proteinExistence type="predicted"/>
<reference evidence="1" key="1">
    <citation type="submission" date="2014-09" db="EMBL/GenBank/DDBJ databases">
        <authorList>
            <person name="Magalhaes I.L.F."/>
            <person name="Oliveira U."/>
            <person name="Santos F.R."/>
            <person name="Vidigal T.H.D.A."/>
            <person name="Brescovit A.D."/>
            <person name="Santos A.J."/>
        </authorList>
    </citation>
    <scope>NUCLEOTIDE SEQUENCE</scope>
    <source>
        <tissue evidence="1">Shoot tissue taken approximately 20 cm above the soil surface</tissue>
    </source>
</reference>
<accession>A0A0A9GE80</accession>
<dbReference type="AlphaFoldDB" id="A0A0A9GE80"/>